<gene>
    <name evidence="2" type="ORF">HNR30_001081</name>
</gene>
<keyword evidence="1" id="KW-0812">Transmembrane</keyword>
<feature type="transmembrane region" description="Helical" evidence="1">
    <location>
        <begin position="268"/>
        <end position="288"/>
    </location>
</feature>
<keyword evidence="3" id="KW-1185">Reference proteome</keyword>
<organism evidence="2 3">
    <name type="scientific">Nonomuraea soli</name>
    <dbReference type="NCBI Taxonomy" id="1032476"/>
    <lineage>
        <taxon>Bacteria</taxon>
        <taxon>Bacillati</taxon>
        <taxon>Actinomycetota</taxon>
        <taxon>Actinomycetes</taxon>
        <taxon>Streptosporangiales</taxon>
        <taxon>Streptosporangiaceae</taxon>
        <taxon>Nonomuraea</taxon>
    </lineage>
</organism>
<sequence>MRTWHKPLMAATALMALAAAAFLVLYLADGRQLDGMPLWAKPLKFTVSFSLYFLTWAWLFSLRHRATRTAWWSGTVMAVFGVIEVGLIVYQAARVHRSHFNESTPLDATIWALMGITIGVLLFAQVIAAALVLIERQADPVSTWAIRLGLVISTVGIGLGALMAFPVLGTDFPEGIAGAHSVGVPDGGPGLPLVGWSTTGGDLRIPHFVGMHGLQLMPLLAMGLALIVASETVRLRLVLIAGGFYTGLLALATWQALRGQPLLQPDGLTLSALGVLLVVTLGAIVAGLKKTEKAAANTATPKTESHR</sequence>
<comment type="caution">
    <text evidence="2">The sequence shown here is derived from an EMBL/GenBank/DDBJ whole genome shotgun (WGS) entry which is preliminary data.</text>
</comment>
<dbReference type="RefSeq" id="WP_181608505.1">
    <property type="nucleotide sequence ID" value="NZ_BAABAM010000001.1"/>
</dbReference>
<dbReference type="EMBL" id="JACDUR010000001">
    <property type="protein sequence ID" value="MBA2889746.1"/>
    <property type="molecule type" value="Genomic_DNA"/>
</dbReference>
<reference evidence="2 3" key="1">
    <citation type="submission" date="2020-07" db="EMBL/GenBank/DDBJ databases">
        <title>Genomic Encyclopedia of Type Strains, Phase IV (KMG-IV): sequencing the most valuable type-strain genomes for metagenomic binning, comparative biology and taxonomic classification.</title>
        <authorList>
            <person name="Goeker M."/>
        </authorList>
    </citation>
    <scope>NUCLEOTIDE SEQUENCE [LARGE SCALE GENOMIC DNA]</scope>
    <source>
        <strain evidence="2 3">DSM 45533</strain>
    </source>
</reference>
<protein>
    <submittedName>
        <fullName evidence="2">Putative metal-binding protein</fullName>
    </submittedName>
</protein>
<feature type="transmembrane region" description="Helical" evidence="1">
    <location>
        <begin position="69"/>
        <end position="90"/>
    </location>
</feature>
<feature type="transmembrane region" description="Helical" evidence="1">
    <location>
        <begin position="235"/>
        <end position="256"/>
    </location>
</feature>
<evidence type="ECO:0000313" key="2">
    <source>
        <dbReference type="EMBL" id="MBA2889746.1"/>
    </source>
</evidence>
<feature type="transmembrane region" description="Helical" evidence="1">
    <location>
        <begin position="110"/>
        <end position="134"/>
    </location>
</feature>
<keyword evidence="1" id="KW-1133">Transmembrane helix</keyword>
<accession>A0A7W0CEL3</accession>
<feature type="transmembrane region" description="Helical" evidence="1">
    <location>
        <begin position="46"/>
        <end position="62"/>
    </location>
</feature>
<dbReference type="AlphaFoldDB" id="A0A7W0CEL3"/>
<keyword evidence="1" id="KW-0472">Membrane</keyword>
<feature type="transmembrane region" description="Helical" evidence="1">
    <location>
        <begin position="146"/>
        <end position="165"/>
    </location>
</feature>
<evidence type="ECO:0000313" key="3">
    <source>
        <dbReference type="Proteomes" id="UP000530928"/>
    </source>
</evidence>
<proteinExistence type="predicted"/>
<dbReference type="Proteomes" id="UP000530928">
    <property type="component" value="Unassembled WGS sequence"/>
</dbReference>
<name>A0A7W0CEL3_9ACTN</name>
<feature type="transmembrane region" description="Helical" evidence="1">
    <location>
        <begin position="205"/>
        <end position="228"/>
    </location>
</feature>
<evidence type="ECO:0000256" key="1">
    <source>
        <dbReference type="SAM" id="Phobius"/>
    </source>
</evidence>